<evidence type="ECO:0000313" key="2">
    <source>
        <dbReference type="Proteomes" id="UP000245137"/>
    </source>
</evidence>
<accession>A0A2U1STK5</accession>
<dbReference type="Proteomes" id="UP000245137">
    <property type="component" value="Unassembled WGS sequence"/>
</dbReference>
<reference evidence="1 2" key="1">
    <citation type="journal article" date="2018" name="Appl. Microbiol. Biotechnol.">
        <title>Co-cultivation of the strictly anaerobic methanogen Methanosarcina barkeri with aerobic methanotrophs in an oxygen-limited membrane bioreactor.</title>
        <authorList>
            <person name="In 't Zandt M.H."/>
            <person name="van den Bosch T.J.M."/>
            <person name="Rijkers R."/>
            <person name="van Kessel M.A.H.J."/>
            <person name="Jetten M.S.M."/>
            <person name="Welte C.U."/>
        </authorList>
    </citation>
    <scope>NUCLEOTIDE SEQUENCE [LARGE SCALE GENOMIC DNA]</scope>
    <source>
        <strain evidence="1 2">DSM 17706</strain>
    </source>
</reference>
<sequence length="483" mass="50006">MFDGGEGCEWTRATVSAPGAVQSADGAYWALSRDSAIDIKCVGGLSTSSNIYSALIAASTIAKSENPSINSYGKITLSGKHPYYQLGTAGFTTANGQSISGCDAASSTIEFTPASGTALTVMGGGNIIECMILTAKNATNTATGLQLGIGESDQYAGGRHVRDLSISGFDTAIDSRSGGAWTLGPVSIYGFGSAAVKIDNPNADHGDWSISGLTASSKSGGHGAGIEWIGSGGAKIGFTKIIGGDYGFLSRPSGGTVDLQFFGDSIEGGNIACWMFDRQGSGIVGLATIVGSECANAQTGIDFSNGGVGSSLAMGNAFNILGSQNIHIGPGANNIVVGPNVYDTSKPDIVDDRVGFDDEWGDLHRAQTHPFNFVNDTYATMWKIDETSYRGAHIEIVYEGVVQGLSSFVRTDKIDLLNDGTTIVADFVDSNTVGSYIDVVYDTSTAAGSLIVKLRRNQSFGGTHLAGTASIAIKGKMRQYVAQ</sequence>
<comment type="caution">
    <text evidence="1">The sequence shown here is derived from an EMBL/GenBank/DDBJ whole genome shotgun (WGS) entry which is preliminary data.</text>
</comment>
<organism evidence="1 2">
    <name type="scientific">Methylosinus sporium</name>
    <dbReference type="NCBI Taxonomy" id="428"/>
    <lineage>
        <taxon>Bacteria</taxon>
        <taxon>Pseudomonadati</taxon>
        <taxon>Pseudomonadota</taxon>
        <taxon>Alphaproteobacteria</taxon>
        <taxon>Hyphomicrobiales</taxon>
        <taxon>Methylocystaceae</taxon>
        <taxon>Methylosinus</taxon>
    </lineage>
</organism>
<proteinExistence type="predicted"/>
<dbReference type="EMBL" id="PUIV01000005">
    <property type="protein sequence ID" value="PWB94943.1"/>
    <property type="molecule type" value="Genomic_DNA"/>
</dbReference>
<dbReference type="AlphaFoldDB" id="A0A2U1STK5"/>
<evidence type="ECO:0000313" key="1">
    <source>
        <dbReference type="EMBL" id="PWB94943.1"/>
    </source>
</evidence>
<name>A0A2U1STK5_METSR</name>
<protein>
    <submittedName>
        <fullName evidence="1">Uncharacterized protein</fullName>
    </submittedName>
</protein>
<keyword evidence="2" id="KW-1185">Reference proteome</keyword>
<gene>
    <name evidence="1" type="ORF">C5689_05745</name>
</gene>